<feature type="transmembrane region" description="Helical" evidence="6">
    <location>
        <begin position="15"/>
        <end position="37"/>
    </location>
</feature>
<accession>A0A2B7XWZ2</accession>
<evidence type="ECO:0000256" key="4">
    <source>
        <dbReference type="ARBA" id="ARBA00023136"/>
    </source>
</evidence>
<dbReference type="GO" id="GO:0016020">
    <property type="term" value="C:membrane"/>
    <property type="evidence" value="ECO:0007669"/>
    <property type="project" value="UniProtKB-SubCell"/>
</dbReference>
<feature type="region of interest" description="Disordered" evidence="5">
    <location>
        <begin position="277"/>
        <end position="325"/>
    </location>
</feature>
<keyword evidence="3 6" id="KW-1133">Transmembrane helix</keyword>
<keyword evidence="8" id="KW-1185">Reference proteome</keyword>
<feature type="transmembrane region" description="Helical" evidence="6">
    <location>
        <begin position="442"/>
        <end position="464"/>
    </location>
</feature>
<dbReference type="InterPro" id="IPR003689">
    <property type="entry name" value="ZIP"/>
</dbReference>
<evidence type="ECO:0000313" key="7">
    <source>
        <dbReference type="EMBL" id="PGH13088.1"/>
    </source>
</evidence>
<feature type="transmembrane region" description="Helical" evidence="6">
    <location>
        <begin position="403"/>
        <end position="422"/>
    </location>
</feature>
<dbReference type="STRING" id="1447883.A0A2B7XWZ2"/>
<reference evidence="7 8" key="1">
    <citation type="submission" date="2017-10" db="EMBL/GenBank/DDBJ databases">
        <title>Comparative genomics in systemic dimorphic fungi from Ajellomycetaceae.</title>
        <authorList>
            <person name="Munoz J.F."/>
            <person name="Mcewen J.G."/>
            <person name="Clay O.K."/>
            <person name="Cuomo C.A."/>
        </authorList>
    </citation>
    <scope>NUCLEOTIDE SEQUENCE [LARGE SCALE GENOMIC DNA]</scope>
    <source>
        <strain evidence="7 8">UAMH7299</strain>
    </source>
</reference>
<evidence type="ECO:0000256" key="1">
    <source>
        <dbReference type="ARBA" id="ARBA00004141"/>
    </source>
</evidence>
<evidence type="ECO:0000313" key="8">
    <source>
        <dbReference type="Proteomes" id="UP000224634"/>
    </source>
</evidence>
<evidence type="ECO:0000256" key="6">
    <source>
        <dbReference type="SAM" id="Phobius"/>
    </source>
</evidence>
<name>A0A2B7XWZ2_POLH7</name>
<evidence type="ECO:0000256" key="5">
    <source>
        <dbReference type="SAM" id="MobiDB-lite"/>
    </source>
</evidence>
<evidence type="ECO:0008006" key="9">
    <source>
        <dbReference type="Google" id="ProtNLM"/>
    </source>
</evidence>
<dbReference type="OrthoDB" id="262547at2759"/>
<dbReference type="Pfam" id="PF02535">
    <property type="entry name" value="Zip"/>
    <property type="match status" value="1"/>
</dbReference>
<comment type="subcellular location">
    <subcellularLocation>
        <location evidence="1">Membrane</location>
        <topology evidence="1">Multi-pass membrane protein</topology>
    </subcellularLocation>
</comment>
<evidence type="ECO:0000256" key="3">
    <source>
        <dbReference type="ARBA" id="ARBA00022989"/>
    </source>
</evidence>
<comment type="caution">
    <text evidence="7">The sequence shown here is derived from an EMBL/GenBank/DDBJ whole genome shotgun (WGS) entry which is preliminary data.</text>
</comment>
<dbReference type="GO" id="GO:0005385">
    <property type="term" value="F:zinc ion transmembrane transporter activity"/>
    <property type="evidence" value="ECO:0007669"/>
    <property type="project" value="TreeGrafter"/>
</dbReference>
<feature type="transmembrane region" description="Helical" evidence="6">
    <location>
        <begin position="476"/>
        <end position="494"/>
    </location>
</feature>
<dbReference type="EMBL" id="PDNA01000108">
    <property type="protein sequence ID" value="PGH13088.1"/>
    <property type="molecule type" value="Genomic_DNA"/>
</dbReference>
<feature type="compositionally biased region" description="Basic and acidic residues" evidence="5">
    <location>
        <begin position="277"/>
        <end position="287"/>
    </location>
</feature>
<feature type="transmembrane region" description="Helical" evidence="6">
    <location>
        <begin position="49"/>
        <end position="71"/>
    </location>
</feature>
<organism evidence="7 8">
    <name type="scientific">Polytolypa hystricis (strain UAMH7299)</name>
    <dbReference type="NCBI Taxonomy" id="1447883"/>
    <lineage>
        <taxon>Eukaryota</taxon>
        <taxon>Fungi</taxon>
        <taxon>Dikarya</taxon>
        <taxon>Ascomycota</taxon>
        <taxon>Pezizomycotina</taxon>
        <taxon>Eurotiomycetes</taxon>
        <taxon>Eurotiomycetidae</taxon>
        <taxon>Onygenales</taxon>
        <taxon>Onygenales incertae sedis</taxon>
        <taxon>Polytolypa</taxon>
    </lineage>
</organism>
<proteinExistence type="predicted"/>
<dbReference type="Proteomes" id="UP000224634">
    <property type="component" value="Unassembled WGS sequence"/>
</dbReference>
<feature type="region of interest" description="Disordered" evidence="5">
    <location>
        <begin position="145"/>
        <end position="182"/>
    </location>
</feature>
<keyword evidence="4 6" id="KW-0472">Membrane</keyword>
<dbReference type="AlphaFoldDB" id="A0A2B7XWZ2"/>
<dbReference type="PANTHER" id="PTHR11040:SF210">
    <property type="entry name" value="ZINC-REGULATED TRANSPORTER 3"/>
    <property type="match status" value="1"/>
</dbReference>
<feature type="transmembrane region" description="Helical" evidence="6">
    <location>
        <begin position="83"/>
        <end position="106"/>
    </location>
</feature>
<sequence>MGFDIDTRGWIMSCIGGIACMMGASIICVDLLTARCFGKKGFRITESNVFLSSSLSLSAGVLLYTSLYSMLPTSKNYLTKAGFSASAASFILIGLFLSGVVIIQFLSTFIHRYIPSHIVNCEHTHEPERKAAPAGEAVVEQLGSVQTMPPPPHRPGLGVTEESPLLSHSSSNNSVPPELQVEVLPESPKIPPLGKRLSKQFRSLVTGTKPFCDEDGPCYGLSQACGQECIKTLTHNNRRIAPIFRQHSIAGQLHSSIDSELDVEAGDVRAEIRGVPRAADRHSHAHEANGSLQHSHLIPPAHPAATFTPASDADHHEAQQHVHHHHVPKNAFMSIGLQTSLAISLHKIPEGFITFATNHTNPSLGFSVFTALFLHNITEGFAMALPLYLALNSRAKAMFWSSLLGGISQPVGAGIAALWIWGAGKARGHPTDGDAEVDGPSWAVYGGMFAATAGVMTIVALQLFSEGLGLSHNRNLCVAFAIIGMGILGFSSALTA</sequence>
<evidence type="ECO:0000256" key="2">
    <source>
        <dbReference type="ARBA" id="ARBA00022692"/>
    </source>
</evidence>
<gene>
    <name evidence="7" type="ORF">AJ80_06460</name>
</gene>
<keyword evidence="2 6" id="KW-0812">Transmembrane</keyword>
<feature type="compositionally biased region" description="Low complexity" evidence="5">
    <location>
        <begin position="161"/>
        <end position="178"/>
    </location>
</feature>
<protein>
    <recommendedName>
        <fullName evidence="9">Zinc/iron permease</fullName>
    </recommendedName>
</protein>
<dbReference type="PANTHER" id="PTHR11040">
    <property type="entry name" value="ZINC/IRON TRANSPORTER"/>
    <property type="match status" value="1"/>
</dbReference>